<dbReference type="RefSeq" id="WP_089380518.1">
    <property type="nucleotide sequence ID" value="NZ_FZNT01000002.1"/>
</dbReference>
<evidence type="ECO:0000256" key="5">
    <source>
        <dbReference type="ARBA" id="ARBA00023014"/>
    </source>
</evidence>
<keyword evidence="5" id="KW-0411">Iron-sulfur</keyword>
<gene>
    <name evidence="7" type="ORF">SAMN06265371_102332</name>
</gene>
<accession>A0A238W175</accession>
<keyword evidence="2" id="KW-0479">Metal-binding</keyword>
<dbReference type="FunFam" id="1.10.150.120:FF:000003">
    <property type="entry name" value="Carbon monoxide dehydrogenase, small subunit"/>
    <property type="match status" value="1"/>
</dbReference>
<dbReference type="EMBL" id="FZNT01000002">
    <property type="protein sequence ID" value="SNR40310.1"/>
    <property type="molecule type" value="Genomic_DNA"/>
</dbReference>
<dbReference type="GO" id="GO:0016491">
    <property type="term" value="F:oxidoreductase activity"/>
    <property type="evidence" value="ECO:0007669"/>
    <property type="project" value="UniProtKB-KW"/>
</dbReference>
<evidence type="ECO:0000256" key="3">
    <source>
        <dbReference type="ARBA" id="ARBA00023002"/>
    </source>
</evidence>
<dbReference type="SUPFAM" id="SSF47741">
    <property type="entry name" value="CO dehydrogenase ISP C-domain like"/>
    <property type="match status" value="1"/>
</dbReference>
<feature type="domain" description="2Fe-2S ferredoxin-type" evidence="6">
    <location>
        <begin position="3"/>
        <end position="79"/>
    </location>
</feature>
<evidence type="ECO:0000256" key="4">
    <source>
        <dbReference type="ARBA" id="ARBA00023004"/>
    </source>
</evidence>
<dbReference type="Proteomes" id="UP000198384">
    <property type="component" value="Unassembled WGS sequence"/>
</dbReference>
<organism evidence="7 8">
    <name type="scientific">Lutibacter agarilyticus</name>
    <dbReference type="NCBI Taxonomy" id="1109740"/>
    <lineage>
        <taxon>Bacteria</taxon>
        <taxon>Pseudomonadati</taxon>
        <taxon>Bacteroidota</taxon>
        <taxon>Flavobacteriia</taxon>
        <taxon>Flavobacteriales</taxon>
        <taxon>Flavobacteriaceae</taxon>
        <taxon>Lutibacter</taxon>
    </lineage>
</organism>
<evidence type="ECO:0000259" key="6">
    <source>
        <dbReference type="PROSITE" id="PS51085"/>
    </source>
</evidence>
<dbReference type="Pfam" id="PF00111">
    <property type="entry name" value="Fer2"/>
    <property type="match status" value="1"/>
</dbReference>
<name>A0A238W175_9FLAO</name>
<dbReference type="PANTHER" id="PTHR44379:SF2">
    <property type="entry name" value="BLR6218 PROTEIN"/>
    <property type="match status" value="1"/>
</dbReference>
<dbReference type="PROSITE" id="PS00197">
    <property type="entry name" value="2FE2S_FER_1"/>
    <property type="match status" value="1"/>
</dbReference>
<keyword evidence="3" id="KW-0560">Oxidoreductase</keyword>
<dbReference type="PROSITE" id="PS51085">
    <property type="entry name" value="2FE2S_FER_2"/>
    <property type="match status" value="1"/>
</dbReference>
<dbReference type="SUPFAM" id="SSF54292">
    <property type="entry name" value="2Fe-2S ferredoxin-like"/>
    <property type="match status" value="1"/>
</dbReference>
<dbReference type="InterPro" id="IPR006058">
    <property type="entry name" value="2Fe2S_fd_BS"/>
</dbReference>
<sequence length="158" mass="17251">MKQSISFTLNGKPVTVEVEGNESLLTVIREYLDKTGTKFGCGLGDCGACTVVINNEALRSCMLAVEDVVNKTILTIEGLEENGNLHPLQKAFVEKDALQCGFCTPGMIMNAYGLLLKNPTPTRNEVINGMEENLCRCGSYNRIVEAIQLAGIEMNKNF</sequence>
<dbReference type="Pfam" id="PF01799">
    <property type="entry name" value="Fer2_2"/>
    <property type="match status" value="1"/>
</dbReference>
<keyword evidence="8" id="KW-1185">Reference proteome</keyword>
<dbReference type="AlphaFoldDB" id="A0A238W175"/>
<reference evidence="7 8" key="1">
    <citation type="submission" date="2017-06" db="EMBL/GenBank/DDBJ databases">
        <authorList>
            <person name="Kim H.J."/>
            <person name="Triplett B.A."/>
        </authorList>
    </citation>
    <scope>NUCLEOTIDE SEQUENCE [LARGE SCALE GENOMIC DNA]</scope>
    <source>
        <strain evidence="7 8">DSM 29150</strain>
    </source>
</reference>
<dbReference type="Gene3D" id="1.10.150.120">
    <property type="entry name" value="[2Fe-2S]-binding domain"/>
    <property type="match status" value="1"/>
</dbReference>
<dbReference type="InterPro" id="IPR036010">
    <property type="entry name" value="2Fe-2S_ferredoxin-like_sf"/>
</dbReference>
<keyword evidence="1" id="KW-0001">2Fe-2S</keyword>
<evidence type="ECO:0000256" key="2">
    <source>
        <dbReference type="ARBA" id="ARBA00022723"/>
    </source>
</evidence>
<evidence type="ECO:0000313" key="7">
    <source>
        <dbReference type="EMBL" id="SNR40310.1"/>
    </source>
</evidence>
<dbReference type="InterPro" id="IPR036884">
    <property type="entry name" value="2Fe-2S-bd_dom_sf"/>
</dbReference>
<evidence type="ECO:0000256" key="1">
    <source>
        <dbReference type="ARBA" id="ARBA00022714"/>
    </source>
</evidence>
<dbReference type="Gene3D" id="3.10.20.30">
    <property type="match status" value="1"/>
</dbReference>
<keyword evidence="4" id="KW-0408">Iron</keyword>
<evidence type="ECO:0000313" key="8">
    <source>
        <dbReference type="Proteomes" id="UP000198384"/>
    </source>
</evidence>
<dbReference type="PANTHER" id="PTHR44379">
    <property type="entry name" value="OXIDOREDUCTASE WITH IRON-SULFUR SUBUNIT"/>
    <property type="match status" value="1"/>
</dbReference>
<dbReference type="InterPro" id="IPR051452">
    <property type="entry name" value="Diverse_Oxidoreductases"/>
</dbReference>
<dbReference type="OrthoDB" id="9796880at2"/>
<dbReference type="InterPro" id="IPR001041">
    <property type="entry name" value="2Fe-2S_ferredoxin-type"/>
</dbReference>
<dbReference type="InterPro" id="IPR002888">
    <property type="entry name" value="2Fe-2S-bd"/>
</dbReference>
<protein>
    <submittedName>
        <fullName evidence="7">Carbon-monoxide dehydrogenase small subunit</fullName>
    </submittedName>
</protein>
<dbReference type="InterPro" id="IPR012675">
    <property type="entry name" value="Beta-grasp_dom_sf"/>
</dbReference>
<dbReference type="GO" id="GO:0046872">
    <property type="term" value="F:metal ion binding"/>
    <property type="evidence" value="ECO:0007669"/>
    <property type="project" value="UniProtKB-KW"/>
</dbReference>
<dbReference type="GO" id="GO:0051537">
    <property type="term" value="F:2 iron, 2 sulfur cluster binding"/>
    <property type="evidence" value="ECO:0007669"/>
    <property type="project" value="UniProtKB-KW"/>
</dbReference>
<dbReference type="CDD" id="cd00207">
    <property type="entry name" value="fer2"/>
    <property type="match status" value="1"/>
</dbReference>
<proteinExistence type="predicted"/>